<dbReference type="Pfam" id="PF00903">
    <property type="entry name" value="Glyoxalase"/>
    <property type="match status" value="1"/>
</dbReference>
<dbReference type="SUPFAM" id="SSF54593">
    <property type="entry name" value="Glyoxalase/Bleomycin resistance protein/Dihydroxybiphenyl dioxygenase"/>
    <property type="match status" value="1"/>
</dbReference>
<dbReference type="InterPro" id="IPR029068">
    <property type="entry name" value="Glyas_Bleomycin-R_OHBP_Dase"/>
</dbReference>
<name>A0A7L9QBM5_9ZZZZ</name>
<protein>
    <recommendedName>
        <fullName evidence="1">VOC domain-containing protein</fullName>
    </recommendedName>
</protein>
<evidence type="ECO:0000313" key="2">
    <source>
        <dbReference type="EMBL" id="QOL00273.1"/>
    </source>
</evidence>
<accession>A0A7L9QBM5</accession>
<dbReference type="EMBL" id="MW000465">
    <property type="protein sequence ID" value="QOL00273.1"/>
    <property type="molecule type" value="Genomic_DNA"/>
</dbReference>
<proteinExistence type="predicted"/>
<organism evidence="2">
    <name type="scientific">uncultured organism</name>
    <dbReference type="NCBI Taxonomy" id="155900"/>
    <lineage>
        <taxon>unclassified sequences</taxon>
        <taxon>environmental samples</taxon>
    </lineage>
</organism>
<dbReference type="InterPro" id="IPR037523">
    <property type="entry name" value="VOC_core"/>
</dbReference>
<sequence>MARFDHLTLPVASWTRSRDWYARCIGLKVEFEIPERQTVALQDQNDFTIFFQQSEGSRPADIALYFSIGDVEALHRALVTARVAFVHPPQKTFWGYGAELLDPDGYVVRLWDERTMHENSSS</sequence>
<feature type="domain" description="VOC" evidence="1">
    <location>
        <begin position="3"/>
        <end position="113"/>
    </location>
</feature>
<evidence type="ECO:0000259" key="1">
    <source>
        <dbReference type="PROSITE" id="PS51819"/>
    </source>
</evidence>
<dbReference type="InterPro" id="IPR004360">
    <property type="entry name" value="Glyas_Fos-R_dOase_dom"/>
</dbReference>
<dbReference type="Gene3D" id="3.10.180.10">
    <property type="entry name" value="2,3-Dihydroxybiphenyl 1,2-Dioxygenase, domain 1"/>
    <property type="match status" value="1"/>
</dbReference>
<reference evidence="2" key="1">
    <citation type="submission" date="2020-09" db="EMBL/GenBank/DDBJ databases">
        <title>A new high-throughput screening method to detect antimicrobial volatiles from metagenomic clone libraries.</title>
        <authorList>
            <person name="Stocker F."/>
            <person name="Obermeier M."/>
            <person name="Resch K."/>
            <person name="Berg G."/>
            <person name="Mueller Bogota C.A."/>
        </authorList>
    </citation>
    <scope>NUCLEOTIDE SEQUENCE</scope>
</reference>
<dbReference type="PROSITE" id="PS51819">
    <property type="entry name" value="VOC"/>
    <property type="match status" value="1"/>
</dbReference>
<dbReference type="AlphaFoldDB" id="A0A7L9QBM5"/>